<evidence type="ECO:0000259" key="7">
    <source>
        <dbReference type="Pfam" id="PF13396"/>
    </source>
</evidence>
<keyword evidence="9" id="KW-1185">Reference proteome</keyword>
<protein>
    <recommendedName>
        <fullName evidence="7">Cardiolipin synthase N-terminal domain-containing protein</fullName>
    </recommendedName>
</protein>
<feature type="transmembrane region" description="Helical" evidence="6">
    <location>
        <begin position="37"/>
        <end position="56"/>
    </location>
</feature>
<dbReference type="OrthoDB" id="5422171at2"/>
<name>S7VFV0_DESML</name>
<evidence type="ECO:0000313" key="8">
    <source>
        <dbReference type="EMBL" id="EPR43348.1"/>
    </source>
</evidence>
<evidence type="ECO:0000256" key="4">
    <source>
        <dbReference type="ARBA" id="ARBA00022989"/>
    </source>
</evidence>
<gene>
    <name evidence="8" type="ORF">dsmv_1374</name>
</gene>
<reference evidence="8 9" key="1">
    <citation type="journal article" date="2013" name="Genome Announc.">
        <title>Draft genome sequences for three mercury-methylating, sulfate-reducing bacteria.</title>
        <authorList>
            <person name="Brown S.D."/>
            <person name="Hurt R.A.Jr."/>
            <person name="Gilmour C.C."/>
            <person name="Elias D.A."/>
        </authorList>
    </citation>
    <scope>NUCLEOTIDE SEQUENCE [LARGE SCALE GENOMIC DNA]</scope>
    <source>
        <strain evidence="8 9">DSM 2059</strain>
    </source>
</reference>
<evidence type="ECO:0000256" key="1">
    <source>
        <dbReference type="ARBA" id="ARBA00004651"/>
    </source>
</evidence>
<dbReference type="InterPro" id="IPR027379">
    <property type="entry name" value="CLS_N"/>
</dbReference>
<accession>S7VFV0</accession>
<dbReference type="AlphaFoldDB" id="S7VFV0"/>
<dbReference type="STRING" id="897.B2D07_08880"/>
<comment type="caution">
    <text evidence="8">The sequence shown here is derived from an EMBL/GenBank/DDBJ whole genome shotgun (WGS) entry which is preliminary data.</text>
</comment>
<dbReference type="EMBL" id="ATHJ01000057">
    <property type="protein sequence ID" value="EPR43348.1"/>
    <property type="molecule type" value="Genomic_DNA"/>
</dbReference>
<keyword evidence="5 6" id="KW-0472">Membrane</keyword>
<evidence type="ECO:0000256" key="2">
    <source>
        <dbReference type="ARBA" id="ARBA00022475"/>
    </source>
</evidence>
<comment type="subcellular location">
    <subcellularLocation>
        <location evidence="1">Cell membrane</location>
        <topology evidence="1">Multi-pass membrane protein</topology>
    </subcellularLocation>
</comment>
<evidence type="ECO:0000313" key="9">
    <source>
        <dbReference type="Proteomes" id="UP000014977"/>
    </source>
</evidence>
<feature type="domain" description="Cardiolipin synthase N-terminal" evidence="7">
    <location>
        <begin position="17"/>
        <end position="57"/>
    </location>
</feature>
<keyword evidence="3 6" id="KW-0812">Transmembrane</keyword>
<keyword evidence="2" id="KW-1003">Cell membrane</keyword>
<evidence type="ECO:0000256" key="3">
    <source>
        <dbReference type="ARBA" id="ARBA00022692"/>
    </source>
</evidence>
<dbReference type="eggNOG" id="ENOG5033FI9">
    <property type="taxonomic scope" value="Bacteria"/>
</dbReference>
<proteinExistence type="predicted"/>
<organism evidence="8 9">
    <name type="scientific">Desulfococcus multivorans DSM 2059</name>
    <dbReference type="NCBI Taxonomy" id="1121405"/>
    <lineage>
        <taxon>Bacteria</taxon>
        <taxon>Pseudomonadati</taxon>
        <taxon>Thermodesulfobacteriota</taxon>
        <taxon>Desulfobacteria</taxon>
        <taxon>Desulfobacterales</taxon>
        <taxon>Desulfococcaceae</taxon>
        <taxon>Desulfococcus</taxon>
    </lineage>
</organism>
<evidence type="ECO:0000256" key="5">
    <source>
        <dbReference type="ARBA" id="ARBA00023136"/>
    </source>
</evidence>
<sequence>MDTVTFVVVVGVLFYMLTCWAIIDIALKDFSSLPVKAAWGFTAFIPFIGWLIYFAFGAKKGMRRKKSSKKNDPVENNV</sequence>
<dbReference type="RefSeq" id="WP_020875721.1">
    <property type="nucleotide sequence ID" value="NZ_ATHJ01000057.1"/>
</dbReference>
<keyword evidence="4 6" id="KW-1133">Transmembrane helix</keyword>
<dbReference type="Pfam" id="PF13396">
    <property type="entry name" value="PLDc_N"/>
    <property type="match status" value="1"/>
</dbReference>
<evidence type="ECO:0000256" key="6">
    <source>
        <dbReference type="SAM" id="Phobius"/>
    </source>
</evidence>
<dbReference type="Proteomes" id="UP000014977">
    <property type="component" value="Unassembled WGS sequence"/>
</dbReference>
<dbReference type="GO" id="GO:0005886">
    <property type="term" value="C:plasma membrane"/>
    <property type="evidence" value="ECO:0007669"/>
    <property type="project" value="UniProtKB-SubCell"/>
</dbReference>